<reference evidence="6 7" key="1">
    <citation type="journal article" date="2020" name="bioRxiv">
        <title>Whole genome comparisons of ergot fungi reveals the divergence and evolution of species within the genus Claviceps are the result of varying mechanisms driving genome evolution and host range expansion.</title>
        <authorList>
            <person name="Wyka S.A."/>
            <person name="Mondo S.J."/>
            <person name="Liu M."/>
            <person name="Dettman J."/>
            <person name="Nalam V."/>
            <person name="Broders K.D."/>
        </authorList>
    </citation>
    <scope>NUCLEOTIDE SEQUENCE [LARGE SCALE GENOMIC DNA]</scope>
    <source>
        <strain evidence="6 7">CCC 1485</strain>
    </source>
</reference>
<keyword evidence="1" id="KW-0349">Heme</keyword>
<keyword evidence="7" id="KW-1185">Reference proteome</keyword>
<dbReference type="Proteomes" id="UP000706124">
    <property type="component" value="Unassembled WGS sequence"/>
</dbReference>
<evidence type="ECO:0000256" key="5">
    <source>
        <dbReference type="SAM" id="Phobius"/>
    </source>
</evidence>
<gene>
    <name evidence="6" type="ORF">E4U60_000553</name>
</gene>
<evidence type="ECO:0000256" key="1">
    <source>
        <dbReference type="ARBA" id="ARBA00022617"/>
    </source>
</evidence>
<dbReference type="GO" id="GO:0006788">
    <property type="term" value="P:heme oxidation"/>
    <property type="evidence" value="ECO:0007669"/>
    <property type="project" value="InterPro"/>
</dbReference>
<evidence type="ECO:0000313" key="6">
    <source>
        <dbReference type="EMBL" id="KAG5940273.1"/>
    </source>
</evidence>
<dbReference type="EMBL" id="SRPO01000117">
    <property type="protein sequence ID" value="KAG5940273.1"/>
    <property type="molecule type" value="Genomic_DNA"/>
</dbReference>
<keyword evidence="5" id="KW-0812">Transmembrane</keyword>
<feature type="transmembrane region" description="Helical" evidence="5">
    <location>
        <begin position="412"/>
        <end position="431"/>
    </location>
</feature>
<keyword evidence="5" id="KW-1133">Transmembrane helix</keyword>
<name>A0A9P7MDX7_9HYPO</name>
<keyword evidence="3" id="KW-0408">Iron</keyword>
<keyword evidence="5" id="KW-0472">Membrane</keyword>
<evidence type="ECO:0000256" key="3">
    <source>
        <dbReference type="ARBA" id="ARBA00023004"/>
    </source>
</evidence>
<dbReference type="Gene3D" id="1.20.910.10">
    <property type="entry name" value="Heme oxygenase-like"/>
    <property type="match status" value="1"/>
</dbReference>
<feature type="compositionally biased region" description="Basic and acidic residues" evidence="4">
    <location>
        <begin position="351"/>
        <end position="369"/>
    </location>
</feature>
<evidence type="ECO:0000256" key="2">
    <source>
        <dbReference type="ARBA" id="ARBA00022723"/>
    </source>
</evidence>
<dbReference type="InterPro" id="IPR002051">
    <property type="entry name" value="Haem_Oase"/>
</dbReference>
<dbReference type="GO" id="GO:0046872">
    <property type="term" value="F:metal ion binding"/>
    <property type="evidence" value="ECO:0007669"/>
    <property type="project" value="UniProtKB-KW"/>
</dbReference>
<evidence type="ECO:0000313" key="7">
    <source>
        <dbReference type="Proteomes" id="UP000706124"/>
    </source>
</evidence>
<accession>A0A9P7MDX7</accession>
<keyword evidence="2" id="KW-0479">Metal-binding</keyword>
<evidence type="ECO:0000256" key="4">
    <source>
        <dbReference type="SAM" id="MobiDB-lite"/>
    </source>
</evidence>
<dbReference type="PANTHER" id="PTHR10720:SF0">
    <property type="entry name" value="HEME OXYGENASE"/>
    <property type="match status" value="1"/>
</dbReference>
<dbReference type="SUPFAM" id="SSF48613">
    <property type="entry name" value="Heme oxygenase-like"/>
    <property type="match status" value="1"/>
</dbReference>
<comment type="caution">
    <text evidence="6">The sequence shown here is derived from an EMBL/GenBank/DDBJ whole genome shotgun (WGS) entry which is preliminary data.</text>
</comment>
<feature type="compositionally biased region" description="Basic and acidic residues" evidence="4">
    <location>
        <begin position="304"/>
        <end position="324"/>
    </location>
</feature>
<feature type="region of interest" description="Disordered" evidence="4">
    <location>
        <begin position="341"/>
        <end position="369"/>
    </location>
</feature>
<dbReference type="CDD" id="cd19165">
    <property type="entry name" value="HemeO"/>
    <property type="match status" value="1"/>
</dbReference>
<sequence>MDMTSPGPLETFSKDRPLAESITLATRPIHAKLNKLVIARLPLALPPLATNSLAYASGLMHIAPIYSTFEAAWSDILHESDPSKVSPEVLKALDSLHLPGLMRADRLEADIQSMMGWAQAATREQLDRVSETGHLEEFVSHIRRAISSKPHVLLAYSYILFMALFAGGRYMRATLESAGEDFWQGVPSSPDSQHGNEISSTEQCGIPLRFFHFDTPLDGEDLRRDFKQRLADAEMSLSYQEKHDIVQEAICIFENLILLVAQLDDVAARRDALGRFSSGRRESDDSLTTVIAKPVSMNRFRDSVAVTKERSARRSSQEMHDRMSTSDAEYCMSDYEKMPTLAESPASSNSDHGDRMPLGSEMEKDGRVGSKSVRFRESLSQRPRCHVGEGLSTETSAEGLWAASRRLHREHVTHWVIGVAIGFIILSAVLGRRAVYY</sequence>
<dbReference type="InterPro" id="IPR016053">
    <property type="entry name" value="Haem_Oase-like"/>
</dbReference>
<dbReference type="InterPro" id="IPR016084">
    <property type="entry name" value="Haem_Oase-like_multi-hlx"/>
</dbReference>
<organism evidence="6 7">
    <name type="scientific">Claviceps pazoutovae</name>
    <dbReference type="NCBI Taxonomy" id="1649127"/>
    <lineage>
        <taxon>Eukaryota</taxon>
        <taxon>Fungi</taxon>
        <taxon>Dikarya</taxon>
        <taxon>Ascomycota</taxon>
        <taxon>Pezizomycotina</taxon>
        <taxon>Sordariomycetes</taxon>
        <taxon>Hypocreomycetidae</taxon>
        <taxon>Hypocreales</taxon>
        <taxon>Clavicipitaceae</taxon>
        <taxon>Claviceps</taxon>
    </lineage>
</organism>
<protein>
    <recommendedName>
        <fullName evidence="8">Heme oxygenase</fullName>
    </recommendedName>
</protein>
<feature type="region of interest" description="Disordered" evidence="4">
    <location>
        <begin position="304"/>
        <end position="325"/>
    </location>
</feature>
<dbReference type="GO" id="GO:0004392">
    <property type="term" value="F:heme oxygenase (decyclizing) activity"/>
    <property type="evidence" value="ECO:0007669"/>
    <property type="project" value="InterPro"/>
</dbReference>
<dbReference type="AlphaFoldDB" id="A0A9P7MDX7"/>
<dbReference type="PANTHER" id="PTHR10720">
    <property type="entry name" value="HEME OXYGENASE"/>
    <property type="match status" value="1"/>
</dbReference>
<proteinExistence type="predicted"/>
<dbReference type="Pfam" id="PF01126">
    <property type="entry name" value="Heme_oxygenase"/>
    <property type="match status" value="1"/>
</dbReference>
<dbReference type="OrthoDB" id="652091at2759"/>
<evidence type="ECO:0008006" key="8">
    <source>
        <dbReference type="Google" id="ProtNLM"/>
    </source>
</evidence>